<evidence type="ECO:0000313" key="2">
    <source>
        <dbReference type="EMBL" id="XBX80102.1"/>
    </source>
</evidence>
<sequence length="82" mass="8849">MDTTFVAPMGDRGRLVIPAELRARQHWDQGSRLLMIETSGGVVLVTRDQAKALVRSQLDGSDLVESLLADRRAAAASEDDAA</sequence>
<dbReference type="SMART" id="SM00966">
    <property type="entry name" value="SpoVT_AbrB"/>
    <property type="match status" value="1"/>
</dbReference>
<protein>
    <submittedName>
        <fullName evidence="2">AbrB/MazE/SpoVT family DNA-binding domain-containing protein</fullName>
    </submittedName>
</protein>
<dbReference type="AlphaFoldDB" id="A0AAU7W2Z2"/>
<reference evidence="2" key="1">
    <citation type="submission" date="2024-06" db="EMBL/GenBank/DDBJ databases">
        <title>Draft genome sequence of Microbacterium sp. strain A8/3-1, isolated from Oxytropis tragacanthoides Fisch. ex DC. Root nodules in the Altai region of Russia.</title>
        <authorList>
            <person name="Sazanova A."/>
            <person name="Guro P."/>
            <person name="Kuznetsova I."/>
            <person name="Belimov A."/>
            <person name="Safronova V."/>
        </authorList>
    </citation>
    <scope>NUCLEOTIDE SEQUENCE</scope>
    <source>
        <strain evidence="2">A8/3-1</strain>
    </source>
</reference>
<evidence type="ECO:0000259" key="1">
    <source>
        <dbReference type="SMART" id="SM00966"/>
    </source>
</evidence>
<dbReference type="InterPro" id="IPR037914">
    <property type="entry name" value="SpoVT-AbrB_sf"/>
</dbReference>
<keyword evidence="2" id="KW-0238">DNA-binding</keyword>
<dbReference type="SUPFAM" id="SSF89447">
    <property type="entry name" value="AbrB/MazE/MraZ-like"/>
    <property type="match status" value="1"/>
</dbReference>
<dbReference type="RefSeq" id="WP_350352972.1">
    <property type="nucleotide sequence ID" value="NZ_CP158357.1"/>
</dbReference>
<dbReference type="EMBL" id="CP158357">
    <property type="protein sequence ID" value="XBX80102.1"/>
    <property type="molecule type" value="Genomic_DNA"/>
</dbReference>
<dbReference type="Gene3D" id="2.10.260.10">
    <property type="match status" value="1"/>
</dbReference>
<proteinExistence type="predicted"/>
<gene>
    <name evidence="2" type="ORF">ABS642_08440</name>
</gene>
<accession>A0AAU7W2Z2</accession>
<name>A0AAU7W2Z2_9MICO</name>
<dbReference type="GO" id="GO:0003677">
    <property type="term" value="F:DNA binding"/>
    <property type="evidence" value="ECO:0007669"/>
    <property type="project" value="UniProtKB-KW"/>
</dbReference>
<dbReference type="InterPro" id="IPR007159">
    <property type="entry name" value="SpoVT-AbrB_dom"/>
</dbReference>
<feature type="domain" description="SpoVT-AbrB" evidence="1">
    <location>
        <begin position="7"/>
        <end position="52"/>
    </location>
</feature>
<organism evidence="2">
    <name type="scientific">Microbacterium sp. A8/3-1</name>
    <dbReference type="NCBI Taxonomy" id="3160749"/>
    <lineage>
        <taxon>Bacteria</taxon>
        <taxon>Bacillati</taxon>
        <taxon>Actinomycetota</taxon>
        <taxon>Actinomycetes</taxon>
        <taxon>Micrococcales</taxon>
        <taxon>Microbacteriaceae</taxon>
        <taxon>Microbacterium</taxon>
    </lineage>
</organism>